<proteinExistence type="predicted"/>
<dbReference type="AlphaFoldDB" id="A0A0W8F3D2"/>
<sequence length="37" mass="4305">MYDPPLLQEGAHLSRCRFQRMNTCRFGNVPEIRGVDP</sequence>
<dbReference type="EMBL" id="LNQE01001559">
    <property type="protein sequence ID" value="KUG15372.1"/>
    <property type="molecule type" value="Genomic_DNA"/>
</dbReference>
<name>A0A0W8F3D2_9ZZZZ</name>
<gene>
    <name evidence="1" type="ORF">ASZ90_014950</name>
</gene>
<protein>
    <submittedName>
        <fullName evidence="1">Uncharacterized protein</fullName>
    </submittedName>
</protein>
<organism evidence="1">
    <name type="scientific">hydrocarbon metagenome</name>
    <dbReference type="NCBI Taxonomy" id="938273"/>
    <lineage>
        <taxon>unclassified sequences</taxon>
        <taxon>metagenomes</taxon>
        <taxon>ecological metagenomes</taxon>
    </lineage>
</organism>
<accession>A0A0W8F3D2</accession>
<comment type="caution">
    <text evidence="1">The sequence shown here is derived from an EMBL/GenBank/DDBJ whole genome shotgun (WGS) entry which is preliminary data.</text>
</comment>
<reference evidence="1" key="1">
    <citation type="journal article" date="2015" name="Proc. Natl. Acad. Sci. U.S.A.">
        <title>Networks of energetic and metabolic interactions define dynamics in microbial communities.</title>
        <authorList>
            <person name="Embree M."/>
            <person name="Liu J.K."/>
            <person name="Al-Bassam M.M."/>
            <person name="Zengler K."/>
        </authorList>
    </citation>
    <scope>NUCLEOTIDE SEQUENCE</scope>
</reference>
<evidence type="ECO:0000313" key="1">
    <source>
        <dbReference type="EMBL" id="KUG15372.1"/>
    </source>
</evidence>